<dbReference type="KEGG" id="cant:NCTC13489_00828"/>
<protein>
    <submittedName>
        <fullName evidence="2">Uncharacterized protein</fullName>
    </submittedName>
</protein>
<feature type="region of interest" description="Disordered" evidence="1">
    <location>
        <begin position="1"/>
        <end position="97"/>
    </location>
</feature>
<accession>A0A448NPC9</accession>
<dbReference type="Proteomes" id="UP000270036">
    <property type="component" value="Chromosome"/>
</dbReference>
<evidence type="ECO:0000313" key="3">
    <source>
        <dbReference type="Proteomes" id="UP000270036"/>
    </source>
</evidence>
<feature type="compositionally biased region" description="Acidic residues" evidence="1">
    <location>
        <begin position="83"/>
        <end position="97"/>
    </location>
</feature>
<evidence type="ECO:0000313" key="2">
    <source>
        <dbReference type="EMBL" id="VEH97439.1"/>
    </source>
</evidence>
<sequence length="97" mass="10962">MTPENNLNEQNENLKEMNYSSDQDIFNQEEHISLDGDGNPIENEAIQPERLGDNLDVPGSSADDAMEKIGSEDEENNFYSLSDNEDNHEETNEDLLS</sequence>
<reference evidence="2 3" key="1">
    <citation type="submission" date="2018-12" db="EMBL/GenBank/DDBJ databases">
        <authorList>
            <consortium name="Pathogen Informatics"/>
        </authorList>
    </citation>
    <scope>NUCLEOTIDE SEQUENCE [LARGE SCALE GENOMIC DNA]</scope>
    <source>
        <strain evidence="2 3">NCTC13489</strain>
    </source>
</reference>
<dbReference type="RefSeq" id="WP_034720591.1">
    <property type="nucleotide sequence ID" value="NZ_FOIX01000003.1"/>
</dbReference>
<dbReference type="AlphaFoldDB" id="A0A448NPC9"/>
<evidence type="ECO:0000256" key="1">
    <source>
        <dbReference type="SAM" id="MobiDB-lite"/>
    </source>
</evidence>
<organism evidence="2 3">
    <name type="scientific">Kaistella antarctica</name>
    <dbReference type="NCBI Taxonomy" id="266748"/>
    <lineage>
        <taxon>Bacteria</taxon>
        <taxon>Pseudomonadati</taxon>
        <taxon>Bacteroidota</taxon>
        <taxon>Flavobacteriia</taxon>
        <taxon>Flavobacteriales</taxon>
        <taxon>Weeksellaceae</taxon>
        <taxon>Chryseobacterium group</taxon>
        <taxon>Kaistella</taxon>
    </lineage>
</organism>
<dbReference type="EMBL" id="LR134441">
    <property type="protein sequence ID" value="VEH97439.1"/>
    <property type="molecule type" value="Genomic_DNA"/>
</dbReference>
<gene>
    <name evidence="2" type="ORF">NCTC13489_00828</name>
</gene>
<name>A0A448NPC9_9FLAO</name>
<feature type="compositionally biased region" description="Low complexity" evidence="1">
    <location>
        <begin position="1"/>
        <end position="11"/>
    </location>
</feature>
<dbReference type="OrthoDB" id="1274607at2"/>
<proteinExistence type="predicted"/>